<dbReference type="Gene3D" id="3.20.20.70">
    <property type="entry name" value="Aldolase class I"/>
    <property type="match status" value="1"/>
</dbReference>
<dbReference type="SUPFAM" id="SSF102114">
    <property type="entry name" value="Radical SAM enzymes"/>
    <property type="match status" value="1"/>
</dbReference>
<evidence type="ECO:0000256" key="1">
    <source>
        <dbReference type="ARBA" id="ARBA00022691"/>
    </source>
</evidence>
<dbReference type="InterPro" id="IPR023885">
    <property type="entry name" value="4Fe4S-binding_SPASM_dom"/>
</dbReference>
<evidence type="ECO:0000259" key="5">
    <source>
        <dbReference type="Pfam" id="PF04055"/>
    </source>
</evidence>
<evidence type="ECO:0000259" key="6">
    <source>
        <dbReference type="Pfam" id="PF13186"/>
    </source>
</evidence>
<evidence type="ECO:0000256" key="2">
    <source>
        <dbReference type="ARBA" id="ARBA00022723"/>
    </source>
</evidence>
<comment type="caution">
    <text evidence="7">The sequence shown here is derived from an EMBL/GenBank/DDBJ whole genome shotgun (WGS) entry which is preliminary data.</text>
</comment>
<feature type="domain" description="Radical SAM core" evidence="5">
    <location>
        <begin position="17"/>
        <end position="144"/>
    </location>
</feature>
<accession>A0A1F5S2T8</accession>
<organism evidence="7 8">
    <name type="scientific">Candidatus Falkowbacteria bacterium RIFOXYA2_FULL_38_12</name>
    <dbReference type="NCBI Taxonomy" id="1797993"/>
    <lineage>
        <taxon>Bacteria</taxon>
        <taxon>Candidatus Falkowiibacteriota</taxon>
    </lineage>
</organism>
<dbReference type="Pfam" id="PF04055">
    <property type="entry name" value="Radical_SAM"/>
    <property type="match status" value="1"/>
</dbReference>
<keyword evidence="4" id="KW-0411">Iron-sulfur</keyword>
<dbReference type="EMBL" id="MFGA01000019">
    <property type="protein sequence ID" value="OGF20882.1"/>
    <property type="molecule type" value="Genomic_DNA"/>
</dbReference>
<keyword evidence="3" id="KW-0408">Iron</keyword>
<dbReference type="InterPro" id="IPR058240">
    <property type="entry name" value="rSAM_sf"/>
</dbReference>
<evidence type="ECO:0000256" key="3">
    <source>
        <dbReference type="ARBA" id="ARBA00023004"/>
    </source>
</evidence>
<reference evidence="7 8" key="1">
    <citation type="journal article" date="2016" name="Nat. Commun.">
        <title>Thousands of microbial genomes shed light on interconnected biogeochemical processes in an aquifer system.</title>
        <authorList>
            <person name="Anantharaman K."/>
            <person name="Brown C.T."/>
            <person name="Hug L.A."/>
            <person name="Sharon I."/>
            <person name="Castelle C.J."/>
            <person name="Probst A.J."/>
            <person name="Thomas B.C."/>
            <person name="Singh A."/>
            <person name="Wilkins M.J."/>
            <person name="Karaoz U."/>
            <person name="Brodie E.L."/>
            <person name="Williams K.H."/>
            <person name="Hubbard S.S."/>
            <person name="Banfield J.F."/>
        </authorList>
    </citation>
    <scope>NUCLEOTIDE SEQUENCE [LARGE SCALE GENOMIC DNA]</scope>
</reference>
<dbReference type="CDD" id="cd01335">
    <property type="entry name" value="Radical_SAM"/>
    <property type="match status" value="1"/>
</dbReference>
<evidence type="ECO:0000256" key="4">
    <source>
        <dbReference type="ARBA" id="ARBA00023014"/>
    </source>
</evidence>
<gene>
    <name evidence="7" type="ORF">A2257_00145</name>
</gene>
<dbReference type="AlphaFoldDB" id="A0A1F5S2T8"/>
<dbReference type="GO" id="GO:0046872">
    <property type="term" value="F:metal ion binding"/>
    <property type="evidence" value="ECO:0007669"/>
    <property type="project" value="UniProtKB-KW"/>
</dbReference>
<dbReference type="InterPro" id="IPR050377">
    <property type="entry name" value="Radical_SAM_PqqE_MftC-like"/>
</dbReference>
<protein>
    <recommendedName>
        <fullName evidence="9">Radical SAM core domain-containing protein</fullName>
    </recommendedName>
</protein>
<keyword evidence="2" id="KW-0479">Metal-binding</keyword>
<keyword evidence="1" id="KW-0949">S-adenosyl-L-methionine</keyword>
<dbReference type="PANTHER" id="PTHR11228:SF7">
    <property type="entry name" value="PQQA PEPTIDE CYCLASE"/>
    <property type="match status" value="1"/>
</dbReference>
<proteinExistence type="predicted"/>
<evidence type="ECO:0008006" key="9">
    <source>
        <dbReference type="Google" id="ProtNLM"/>
    </source>
</evidence>
<dbReference type="GO" id="GO:0051536">
    <property type="term" value="F:iron-sulfur cluster binding"/>
    <property type="evidence" value="ECO:0007669"/>
    <property type="project" value="UniProtKB-KW"/>
</dbReference>
<dbReference type="InterPro" id="IPR013785">
    <property type="entry name" value="Aldolase_TIM"/>
</dbReference>
<dbReference type="GO" id="GO:0003824">
    <property type="term" value="F:catalytic activity"/>
    <property type="evidence" value="ECO:0007669"/>
    <property type="project" value="InterPro"/>
</dbReference>
<dbReference type="PANTHER" id="PTHR11228">
    <property type="entry name" value="RADICAL SAM DOMAIN PROTEIN"/>
    <property type="match status" value="1"/>
</dbReference>
<feature type="domain" description="4Fe4S-binding SPASM" evidence="6">
    <location>
        <begin position="223"/>
        <end position="274"/>
    </location>
</feature>
<sequence>MCDIWKLKENSNLELDYYKKLPKTLRDINVSGGEPFLRQDLVQLIKILRKTYPKAKMVISSNGFLTDLIKEKMREILKIAPNIGIGVSIDGIEEAHDKIRGIPGGFKMAIKTIKMLREDLGMKNLRLAFTISKENASELSKVYDLSRELGVEFTLALAQSSEFFFGGKSVEEAPDEKILKKQFDYLIKTELKSWQPKKWARAYFAKSLFDFAKTGKQALPSRAGQDFFFLDPFGNVYPSVIHNSVMGNVKEKDFSAIWFGKEAEEARKKVKESNQDAWMICTARSAIKRHPIKVGWWVVRNKIF</sequence>
<dbReference type="CDD" id="cd21109">
    <property type="entry name" value="SPASM"/>
    <property type="match status" value="1"/>
</dbReference>
<name>A0A1F5S2T8_9BACT</name>
<dbReference type="Pfam" id="PF13186">
    <property type="entry name" value="SPASM"/>
    <property type="match status" value="1"/>
</dbReference>
<dbReference type="InterPro" id="IPR007197">
    <property type="entry name" value="rSAM"/>
</dbReference>
<evidence type="ECO:0000313" key="8">
    <source>
        <dbReference type="Proteomes" id="UP000177407"/>
    </source>
</evidence>
<dbReference type="Proteomes" id="UP000177407">
    <property type="component" value="Unassembled WGS sequence"/>
</dbReference>
<evidence type="ECO:0000313" key="7">
    <source>
        <dbReference type="EMBL" id="OGF20882.1"/>
    </source>
</evidence>